<evidence type="ECO:0000313" key="1">
    <source>
        <dbReference type="EMBL" id="AOR78305.1"/>
    </source>
</evidence>
<dbReference type="Proteomes" id="UP000094626">
    <property type="component" value="Chromosome"/>
</dbReference>
<protein>
    <submittedName>
        <fullName evidence="1">Uncharacterized protein</fullName>
    </submittedName>
</protein>
<dbReference type="EMBL" id="CP017075">
    <property type="protein sequence ID" value="AOR78305.1"/>
    <property type="molecule type" value="Genomic_DNA"/>
</dbReference>
<gene>
    <name evidence="1" type="ORF">BES08_17240</name>
</gene>
<proteinExistence type="predicted"/>
<sequence length="171" mass="19223">MVYEVQQIRIIDASGLLGLVDTQAYPAFVSEDWSYDDIISHFEEQMQQKKILVWDCGDGGDDYSIEVRRGFTTEPGFREITGGVKSSGDGLYFASYTALTMAAQFDDETLPSKHEADAHVKLEPGPYRLRIVQRFDPTRIGEREGPDFIVELEQGECEPLLAVAWLQTSPP</sequence>
<dbReference type="RefSeq" id="WP_069709041.1">
    <property type="nucleotide sequence ID" value="NZ_CP017075.1"/>
</dbReference>
<dbReference type="AlphaFoldDB" id="A0A1D8A891"/>
<dbReference type="KEGG" id="nre:BES08_17240"/>
<organism evidence="1 2">
    <name type="scientific">Novosphingobium resinovorum</name>
    <dbReference type="NCBI Taxonomy" id="158500"/>
    <lineage>
        <taxon>Bacteria</taxon>
        <taxon>Pseudomonadati</taxon>
        <taxon>Pseudomonadota</taxon>
        <taxon>Alphaproteobacteria</taxon>
        <taxon>Sphingomonadales</taxon>
        <taxon>Sphingomonadaceae</taxon>
        <taxon>Novosphingobium</taxon>
    </lineage>
</organism>
<keyword evidence="2" id="KW-1185">Reference proteome</keyword>
<accession>A0A1D8A891</accession>
<name>A0A1D8A891_9SPHN</name>
<dbReference type="OrthoDB" id="9156597at2"/>
<reference evidence="2" key="1">
    <citation type="journal article" date="2017" name="J. Biotechnol.">
        <title>Complete genome sequence of Novosphingobium resinovorum SA1, a versatile xenobiotic-degrading bacterium capable of utilizing sulfanilic acid.</title>
        <authorList>
            <person name="Hegedus B."/>
            <person name="Kos P.B."/>
            <person name="Balint B."/>
            <person name="Maroti G."/>
            <person name="Gan H.M."/>
            <person name="Perei K."/>
            <person name="Rakhely G."/>
        </authorList>
    </citation>
    <scope>NUCLEOTIDE SEQUENCE [LARGE SCALE GENOMIC DNA]</scope>
    <source>
        <strain evidence="2">SA1</strain>
    </source>
</reference>
<evidence type="ECO:0000313" key="2">
    <source>
        <dbReference type="Proteomes" id="UP000094626"/>
    </source>
</evidence>